<dbReference type="EMBL" id="JAPTHD010000013">
    <property type="protein sequence ID" value="MDV5825587.1"/>
    <property type="molecule type" value="Genomic_DNA"/>
</dbReference>
<reference evidence="3" key="1">
    <citation type="journal article" date="2022" name="J Environ Chem Eng">
        <title>Biodegradation of petroleum oil using a constructed nonpathogenic and heavy metal-tolerant bacterial consortium isolated from marine sponges.</title>
        <authorList>
            <person name="Dechsakulwatana C."/>
            <person name="Rungsihiranrut A."/>
            <person name="Muangchinda C."/>
            <person name="Ningthoujam R."/>
            <person name="Klankeo P."/>
            <person name="Pinyakong O."/>
        </authorList>
    </citation>
    <scope>NUCLEOTIDE SEQUENCE [LARGE SCALE GENOMIC DNA]</scope>
    <source>
        <strain evidence="3">MO2-4</strain>
    </source>
</reference>
<evidence type="ECO:0000313" key="3">
    <source>
        <dbReference type="Proteomes" id="UP001185984"/>
    </source>
</evidence>
<organism evidence="2 3">
    <name type="scientific">Sphingobium naphthae</name>
    <dbReference type="NCBI Taxonomy" id="1886786"/>
    <lineage>
        <taxon>Bacteria</taxon>
        <taxon>Pseudomonadati</taxon>
        <taxon>Pseudomonadota</taxon>
        <taxon>Alphaproteobacteria</taxon>
        <taxon>Sphingomonadales</taxon>
        <taxon>Sphingomonadaceae</taxon>
        <taxon>Sphingobium</taxon>
    </lineage>
</organism>
<keyword evidence="3" id="KW-1185">Reference proteome</keyword>
<protein>
    <submittedName>
        <fullName evidence="2">Uncharacterized protein</fullName>
    </submittedName>
</protein>
<proteinExistence type="predicted"/>
<dbReference type="RefSeq" id="WP_317517996.1">
    <property type="nucleotide sequence ID" value="NZ_JAPTHD010000013.1"/>
</dbReference>
<dbReference type="Proteomes" id="UP001185984">
    <property type="component" value="Unassembled WGS sequence"/>
</dbReference>
<feature type="region of interest" description="Disordered" evidence="1">
    <location>
        <begin position="31"/>
        <end position="52"/>
    </location>
</feature>
<evidence type="ECO:0000313" key="2">
    <source>
        <dbReference type="EMBL" id="MDV5825587.1"/>
    </source>
</evidence>
<evidence type="ECO:0000256" key="1">
    <source>
        <dbReference type="SAM" id="MobiDB-lite"/>
    </source>
</evidence>
<gene>
    <name evidence="2" type="ORF">O0R41_18435</name>
</gene>
<feature type="compositionally biased region" description="Low complexity" evidence="1">
    <location>
        <begin position="36"/>
        <end position="49"/>
    </location>
</feature>
<accession>A0ABU4A1W8</accession>
<name>A0ABU4A1W8_9SPHN</name>
<comment type="caution">
    <text evidence="2">The sequence shown here is derived from an EMBL/GenBank/DDBJ whole genome shotgun (WGS) entry which is preliminary data.</text>
</comment>
<sequence length="84" mass="9121">MIVNFCYGFFTFYRMTWTPAYLVESKGLSLTQPGLSPSSASRASPSSPSFPVNSYEATATTAKKGCAEQGYLTGVRDMMSEIAE</sequence>